<evidence type="ECO:0000313" key="2">
    <source>
        <dbReference type="EMBL" id="KAJ4315914.1"/>
    </source>
</evidence>
<dbReference type="EMBL" id="JAPEUR010000192">
    <property type="protein sequence ID" value="KAJ4315914.1"/>
    <property type="molecule type" value="Genomic_DNA"/>
</dbReference>
<gene>
    <name evidence="2" type="ORF">N0V84_008121</name>
</gene>
<evidence type="ECO:0000313" key="3">
    <source>
        <dbReference type="Proteomes" id="UP001140502"/>
    </source>
</evidence>
<comment type="caution">
    <text evidence="2">The sequence shown here is derived from an EMBL/GenBank/DDBJ whole genome shotgun (WGS) entry which is preliminary data.</text>
</comment>
<evidence type="ECO:0000259" key="1">
    <source>
        <dbReference type="Pfam" id="PF08386"/>
    </source>
</evidence>
<keyword evidence="3" id="KW-1185">Reference proteome</keyword>
<dbReference type="Pfam" id="PF08386">
    <property type="entry name" value="Abhydrolase_4"/>
    <property type="match status" value="1"/>
</dbReference>
<accession>A0A9W8W8U3</accession>
<feature type="domain" description="Peptidase S33 tripeptidyl aminopeptidase-like C-terminal" evidence="1">
    <location>
        <begin position="3"/>
        <end position="72"/>
    </location>
</feature>
<sequence>MFCSRWEPPAKERYEGDPKARTKKRVLVIGETLDPVTPLASARNLTGTLEGSVLLELDIPGSEVAPFSKSSGWSKLIRGLGMDPK</sequence>
<dbReference type="Proteomes" id="UP001140502">
    <property type="component" value="Unassembled WGS sequence"/>
</dbReference>
<reference evidence="2" key="1">
    <citation type="submission" date="2022-10" db="EMBL/GenBank/DDBJ databases">
        <title>Tapping the CABI collections for fungal endophytes: first genome assemblies for Collariella, Neodidymelliopsis, Ascochyta clinopodiicola, Didymella pomorum, Didymosphaeria variabile, Neocosmospora piperis and Neocucurbitaria cava.</title>
        <authorList>
            <person name="Hill R."/>
        </authorList>
    </citation>
    <scope>NUCLEOTIDE SEQUENCE</scope>
    <source>
        <strain evidence="2">IMI 366586</strain>
    </source>
</reference>
<dbReference type="OrthoDB" id="425534at2759"/>
<dbReference type="InterPro" id="IPR013595">
    <property type="entry name" value="Pept_S33_TAP-like_C"/>
</dbReference>
<organism evidence="2 3">
    <name type="scientific">Fusarium piperis</name>
    <dbReference type="NCBI Taxonomy" id="1435070"/>
    <lineage>
        <taxon>Eukaryota</taxon>
        <taxon>Fungi</taxon>
        <taxon>Dikarya</taxon>
        <taxon>Ascomycota</taxon>
        <taxon>Pezizomycotina</taxon>
        <taxon>Sordariomycetes</taxon>
        <taxon>Hypocreomycetidae</taxon>
        <taxon>Hypocreales</taxon>
        <taxon>Nectriaceae</taxon>
        <taxon>Fusarium</taxon>
        <taxon>Fusarium solani species complex</taxon>
    </lineage>
</organism>
<dbReference type="AlphaFoldDB" id="A0A9W8W8U3"/>
<proteinExistence type="predicted"/>
<protein>
    <recommendedName>
        <fullName evidence="1">Peptidase S33 tripeptidyl aminopeptidase-like C-terminal domain-containing protein</fullName>
    </recommendedName>
</protein>
<name>A0A9W8W8U3_9HYPO</name>